<keyword evidence="2" id="KW-0805">Transcription regulation</keyword>
<dbReference type="Gene3D" id="4.10.280.10">
    <property type="entry name" value="Helix-loop-helix DNA-binding domain"/>
    <property type="match status" value="1"/>
</dbReference>
<dbReference type="OrthoDB" id="10034090at2759"/>
<evidence type="ECO:0000313" key="8">
    <source>
        <dbReference type="Proteomes" id="UP000515158"/>
    </source>
</evidence>
<sequence length="661" mass="70119">MATSDDEPMALYEVFQNCFNKIANKQPEKPGFTSPYSNSDNGMPYGNSYAGPGAEPFGPDSPYFPFGNSPRRPPPPGSTVKRKRESLDPADTADIVAPEHWVSEHADSSAPAPPAPGAQGQDSKVRQPSLAYPRSAVSYGSDEFGQDSPRYTSPKTGGMYASDTYYMDGTGAGSGDPWSSSGQLPQGGYSYGSPSLLPGGPPPHLSQTGYPPPMHLSHDPMSYGAMSPGVPPPPSQAASEPPSALGPDGVTAMTVPVPNSSLPPMSSFRGTGGAVPSTGPAGAGSGPGAPGNLTPVTSAVIPTSSPANPSLFTSHHSPSGVVPTPGDTLGKALASSAPLEERLDAAIGFLRDHSEGTRMEERLDDAINVLRNHAESQQLLGHGLPLPPHHGHHTHSTNGLLQPPNYHHDPSLEPHLANAHPVTPGSTVPLPQGSYPGLSSTPDEAPVKLERGRKRKDPPDSTDTKPSSSDLLGSLVNSTSSNKAGSKRSRSCSSADDDNEDPATKAHREKERRQANNVRESEDDIDDPVLKAHREKERRQANNARERIRIRDINEALKELGRMCMSHLKTDKPQTKLGILNMAVEVIMSLEQQVRERNLNPKAACLKRREEEKAEDNTPKLGGGHHLGHGPGPHMVQPPYHTMPPLQGPPSTLQHNPPGPQ</sequence>
<evidence type="ECO:0000259" key="7">
    <source>
        <dbReference type="PROSITE" id="PS50888"/>
    </source>
</evidence>
<keyword evidence="8" id="KW-1185">Reference proteome</keyword>
<keyword evidence="4" id="KW-0804">Transcription</keyword>
<dbReference type="InterPro" id="IPR036638">
    <property type="entry name" value="HLH_DNA-bd_sf"/>
</dbReference>
<dbReference type="GO" id="GO:0000978">
    <property type="term" value="F:RNA polymerase II cis-regulatory region sequence-specific DNA binding"/>
    <property type="evidence" value="ECO:0007669"/>
    <property type="project" value="TreeGrafter"/>
</dbReference>
<dbReference type="Proteomes" id="UP000515158">
    <property type="component" value="Unplaced"/>
</dbReference>
<dbReference type="InterPro" id="IPR011598">
    <property type="entry name" value="bHLH_dom"/>
</dbReference>
<evidence type="ECO:0000256" key="4">
    <source>
        <dbReference type="ARBA" id="ARBA00023163"/>
    </source>
</evidence>
<dbReference type="RefSeq" id="XP_034246670.1">
    <property type="nucleotide sequence ID" value="XM_034390779.1"/>
</dbReference>
<dbReference type="GeneID" id="117648282"/>
<dbReference type="Pfam" id="PF00010">
    <property type="entry name" value="HLH"/>
    <property type="match status" value="1"/>
</dbReference>
<feature type="compositionally biased region" description="Basic and acidic residues" evidence="6">
    <location>
        <begin position="528"/>
        <end position="543"/>
    </location>
</feature>
<dbReference type="InterPro" id="IPR051098">
    <property type="entry name" value="NeuroDiff_E-box_TFs"/>
</dbReference>
<dbReference type="GO" id="GO:0000981">
    <property type="term" value="F:DNA-binding transcription factor activity, RNA polymerase II-specific"/>
    <property type="evidence" value="ECO:0007669"/>
    <property type="project" value="TreeGrafter"/>
</dbReference>
<comment type="subcellular location">
    <subcellularLocation>
        <location evidence="1">Nucleus</location>
    </subcellularLocation>
</comment>
<feature type="compositionally biased region" description="Low complexity" evidence="6">
    <location>
        <begin position="184"/>
        <end position="198"/>
    </location>
</feature>
<feature type="region of interest" description="Disordered" evidence="6">
    <location>
        <begin position="380"/>
        <end position="543"/>
    </location>
</feature>
<dbReference type="GO" id="GO:0046983">
    <property type="term" value="F:protein dimerization activity"/>
    <property type="evidence" value="ECO:0007669"/>
    <property type="project" value="InterPro"/>
</dbReference>
<name>A0A6P8Z8A0_THRPL</name>
<feature type="compositionally biased region" description="Basic and acidic residues" evidence="6">
    <location>
        <begin position="607"/>
        <end position="618"/>
    </location>
</feature>
<feature type="compositionally biased region" description="Pro residues" evidence="6">
    <location>
        <begin position="199"/>
        <end position="214"/>
    </location>
</feature>
<feature type="compositionally biased region" description="Gly residues" evidence="6">
    <location>
        <begin position="621"/>
        <end position="631"/>
    </location>
</feature>
<reference evidence="9" key="1">
    <citation type="submission" date="2025-08" db="UniProtKB">
        <authorList>
            <consortium name="RefSeq"/>
        </authorList>
    </citation>
    <scope>IDENTIFICATION</scope>
    <source>
        <tissue evidence="9">Total insect</tissue>
    </source>
</reference>
<dbReference type="PROSITE" id="PS50888">
    <property type="entry name" value="BHLH"/>
    <property type="match status" value="1"/>
</dbReference>
<feature type="region of interest" description="Disordered" evidence="6">
    <location>
        <begin position="606"/>
        <end position="661"/>
    </location>
</feature>
<evidence type="ECO:0000256" key="3">
    <source>
        <dbReference type="ARBA" id="ARBA00023125"/>
    </source>
</evidence>
<feature type="compositionally biased region" description="Polar residues" evidence="6">
    <location>
        <begin position="294"/>
        <end position="317"/>
    </location>
</feature>
<dbReference type="SMART" id="SM00353">
    <property type="entry name" value="HLH"/>
    <property type="match status" value="1"/>
</dbReference>
<keyword evidence="5" id="KW-0539">Nucleus</keyword>
<evidence type="ECO:0000256" key="6">
    <source>
        <dbReference type="SAM" id="MobiDB-lite"/>
    </source>
</evidence>
<evidence type="ECO:0000256" key="5">
    <source>
        <dbReference type="ARBA" id="ARBA00023242"/>
    </source>
</evidence>
<feature type="compositionally biased region" description="Basic and acidic residues" evidence="6">
    <location>
        <begin position="502"/>
        <end position="514"/>
    </location>
</feature>
<dbReference type="AlphaFoldDB" id="A0A6P8Z8A0"/>
<evidence type="ECO:0000256" key="2">
    <source>
        <dbReference type="ARBA" id="ARBA00023015"/>
    </source>
</evidence>
<accession>A0A6P8Z8A0</accession>
<feature type="compositionally biased region" description="Polar residues" evidence="6">
    <location>
        <begin position="475"/>
        <end position="484"/>
    </location>
</feature>
<evidence type="ECO:0000256" key="1">
    <source>
        <dbReference type="ARBA" id="ARBA00004123"/>
    </source>
</evidence>
<dbReference type="FunFam" id="4.10.280.10:FF:000001">
    <property type="entry name" value="Putative transcription factor 12"/>
    <property type="match status" value="1"/>
</dbReference>
<dbReference type="GO" id="GO:0005667">
    <property type="term" value="C:transcription regulator complex"/>
    <property type="evidence" value="ECO:0007669"/>
    <property type="project" value="TreeGrafter"/>
</dbReference>
<dbReference type="GO" id="GO:0000785">
    <property type="term" value="C:chromatin"/>
    <property type="evidence" value="ECO:0007669"/>
    <property type="project" value="TreeGrafter"/>
</dbReference>
<gene>
    <name evidence="9" type="primary">LOC117648282</name>
</gene>
<dbReference type="PANTHER" id="PTHR11793:SF13">
    <property type="entry name" value="PROTEIN DAUGHTERLESS"/>
    <property type="match status" value="1"/>
</dbReference>
<dbReference type="SUPFAM" id="SSF47459">
    <property type="entry name" value="HLH, helix-loop-helix DNA-binding domain"/>
    <property type="match status" value="1"/>
</dbReference>
<organism evidence="9">
    <name type="scientific">Thrips palmi</name>
    <name type="common">Melon thrips</name>
    <dbReference type="NCBI Taxonomy" id="161013"/>
    <lineage>
        <taxon>Eukaryota</taxon>
        <taxon>Metazoa</taxon>
        <taxon>Ecdysozoa</taxon>
        <taxon>Arthropoda</taxon>
        <taxon>Hexapoda</taxon>
        <taxon>Insecta</taxon>
        <taxon>Pterygota</taxon>
        <taxon>Neoptera</taxon>
        <taxon>Paraneoptera</taxon>
        <taxon>Thysanoptera</taxon>
        <taxon>Terebrantia</taxon>
        <taxon>Thripoidea</taxon>
        <taxon>Thripidae</taxon>
        <taxon>Thrips</taxon>
    </lineage>
</organism>
<feature type="region of interest" description="Disordered" evidence="6">
    <location>
        <begin position="24"/>
        <end position="329"/>
    </location>
</feature>
<feature type="domain" description="BHLH" evidence="7">
    <location>
        <begin position="537"/>
        <end position="590"/>
    </location>
</feature>
<protein>
    <submittedName>
        <fullName evidence="9">Transcription factor 12-like isoform X8</fullName>
    </submittedName>
</protein>
<dbReference type="CDD" id="cd11467">
    <property type="entry name" value="bHLH_E-protein_Da_like"/>
    <property type="match status" value="1"/>
</dbReference>
<dbReference type="PANTHER" id="PTHR11793">
    <property type="entry name" value="BASIC HELIX-LOOP-HELIX TRANSCRIPTION FACTOR"/>
    <property type="match status" value="1"/>
</dbReference>
<keyword evidence="3" id="KW-0238">DNA-binding</keyword>
<evidence type="ECO:0000313" key="9">
    <source>
        <dbReference type="RefSeq" id="XP_034246670.1"/>
    </source>
</evidence>
<dbReference type="GO" id="GO:0005634">
    <property type="term" value="C:nucleus"/>
    <property type="evidence" value="ECO:0007669"/>
    <property type="project" value="UniProtKB-SubCell"/>
</dbReference>
<proteinExistence type="predicted"/>